<proteinExistence type="predicted"/>
<comment type="caution">
    <text evidence="1">The sequence shown here is derived from an EMBL/GenBank/DDBJ whole genome shotgun (WGS) entry which is preliminary data.</text>
</comment>
<organism evidence="1">
    <name type="scientific">bioreactor metagenome</name>
    <dbReference type="NCBI Taxonomy" id="1076179"/>
    <lineage>
        <taxon>unclassified sequences</taxon>
        <taxon>metagenomes</taxon>
        <taxon>ecological metagenomes</taxon>
    </lineage>
</organism>
<evidence type="ECO:0000313" key="1">
    <source>
        <dbReference type="EMBL" id="MPN40528.1"/>
    </source>
</evidence>
<dbReference type="InterPro" id="IPR014541">
    <property type="entry name" value="Amdntrnsf_FN0238"/>
</dbReference>
<sequence>MQNTSHLLMIKPVNFGFNPETAVNNAFQIAGYNDFAQQNAAKEFDNFITKLSIYGIDVTVVEDTPSPYTPDSIFPNNWISFHDGNIICLYPMFAENRRKERKPHVIEAIRSKFKVEKTIDFTY</sequence>
<dbReference type="PANTHER" id="PTHR43224">
    <property type="entry name" value="AMIDINOTRANSFERASE"/>
    <property type="match status" value="1"/>
</dbReference>
<dbReference type="SUPFAM" id="SSF55909">
    <property type="entry name" value="Pentein"/>
    <property type="match status" value="1"/>
</dbReference>
<accession>A0A645HNB8</accession>
<protein>
    <recommendedName>
        <fullName evidence="2">Amidinotransferase</fullName>
    </recommendedName>
</protein>
<dbReference type="Pfam" id="PF19420">
    <property type="entry name" value="DDAH_eukar"/>
    <property type="match status" value="1"/>
</dbReference>
<reference evidence="1" key="1">
    <citation type="submission" date="2019-08" db="EMBL/GenBank/DDBJ databases">
        <authorList>
            <person name="Kucharzyk K."/>
            <person name="Murdoch R.W."/>
            <person name="Higgins S."/>
            <person name="Loffler F."/>
        </authorList>
    </citation>
    <scope>NUCLEOTIDE SEQUENCE</scope>
</reference>
<dbReference type="AlphaFoldDB" id="A0A645HNB8"/>
<evidence type="ECO:0008006" key="2">
    <source>
        <dbReference type="Google" id="ProtNLM"/>
    </source>
</evidence>
<dbReference type="Gene3D" id="3.75.10.10">
    <property type="entry name" value="L-arginine/glycine Amidinotransferase, Chain A"/>
    <property type="match status" value="1"/>
</dbReference>
<name>A0A645HNB8_9ZZZZ</name>
<gene>
    <name evidence="1" type="ORF">SDC9_188066</name>
</gene>
<dbReference type="EMBL" id="VSSQ01097002">
    <property type="protein sequence ID" value="MPN40528.1"/>
    <property type="molecule type" value="Genomic_DNA"/>
</dbReference>
<dbReference type="PANTHER" id="PTHR43224:SF1">
    <property type="entry name" value="AMIDINOTRANSFERASE"/>
    <property type="match status" value="1"/>
</dbReference>